<reference evidence="4 5" key="1">
    <citation type="submission" date="2024-03" db="EMBL/GenBank/DDBJ databases">
        <authorList>
            <person name="Brejova B."/>
        </authorList>
    </citation>
    <scope>NUCLEOTIDE SEQUENCE [LARGE SCALE GENOMIC DNA]</scope>
    <source>
        <strain evidence="4 5">CBS 14171</strain>
    </source>
</reference>
<proteinExistence type="predicted"/>
<dbReference type="InterPro" id="IPR036864">
    <property type="entry name" value="Zn2-C6_fun-type_DNA-bd_sf"/>
</dbReference>
<sequence length="623" mass="69448">MAKKKLNSSIKRSRTRSGCVTCRDRHIKCDEQQPICKNCIRSNRHCFRGVRLNFTQYTFYNPEENEASCSSSSSSTSTSTSTSSSASTPKRQNYRILDQSITIASLYNHLNRYSPYLHLHKAEDLRESDLQFQDDTYNAYSSTPPKSTSILTTTSAIAGRAGTTSTSATSATTTGTGTNSEQLMRMHSHPASGAAVSKNVGTQFLSHLPSSTSGFATTPTVDAIGSISYPVHQQLPNAADFPPSSMQETSAVAAANAASHGYPRYQPVPVSLPSYPRQLVETMTREKVFWLLDLTSDSNIWSTQISTMCLNETDQFYLDCLLASSSYVNPDYITLGNSQFQKWTEVENAPLASSSIASVEKLLVSVCLILHSIYSKIPRSRLGEYHKTIINNQFGLFGRLVNKIYSSIYNNKNNSSTLVTSLQNITYLRFYINKLYDLSYLATKRTLEVSTDNILASTPSQEPDLENALKMTQFEIEMINTGYQAVDPEATAAAAVIPQPSSHSETRKLKELYWCIIKADYLTNHPAESGKFTSNFSYTFENIPSPDSQVPLFDNALVARKFLQAFTFKLLYINDLEVIRRSNREILDLFALINGSLLASSAKSQWTRSFEWTLRYVNPPEIG</sequence>
<dbReference type="CDD" id="cd00067">
    <property type="entry name" value="GAL4"/>
    <property type="match status" value="1"/>
</dbReference>
<dbReference type="PROSITE" id="PS50048">
    <property type="entry name" value="ZN2_CY6_FUNGAL_2"/>
    <property type="match status" value="1"/>
</dbReference>
<dbReference type="SUPFAM" id="SSF57701">
    <property type="entry name" value="Zn2/Cys6 DNA-binding domain"/>
    <property type="match status" value="1"/>
</dbReference>
<evidence type="ECO:0000259" key="3">
    <source>
        <dbReference type="PROSITE" id="PS50048"/>
    </source>
</evidence>
<dbReference type="Pfam" id="PF00172">
    <property type="entry name" value="Zn_clus"/>
    <property type="match status" value="1"/>
</dbReference>
<dbReference type="Gene3D" id="4.10.240.10">
    <property type="entry name" value="Zn(2)-C6 fungal-type DNA-binding domain"/>
    <property type="match status" value="1"/>
</dbReference>
<gene>
    <name evidence="4" type="ORF">LODBEIA_P33670</name>
</gene>
<keyword evidence="5" id="KW-1185">Reference proteome</keyword>
<dbReference type="EMBL" id="OZ022408">
    <property type="protein sequence ID" value="CAK9439143.1"/>
    <property type="molecule type" value="Genomic_DNA"/>
</dbReference>
<dbReference type="PANTHER" id="PTHR37534">
    <property type="entry name" value="TRANSCRIPTIONAL ACTIVATOR PROTEIN UGA3"/>
    <property type="match status" value="1"/>
</dbReference>
<dbReference type="Proteomes" id="UP001497383">
    <property type="component" value="Chromosome 4"/>
</dbReference>
<feature type="domain" description="Zn(2)-C6 fungal-type" evidence="3">
    <location>
        <begin position="18"/>
        <end position="46"/>
    </location>
</feature>
<feature type="compositionally biased region" description="Low complexity" evidence="2">
    <location>
        <begin position="160"/>
        <end position="178"/>
    </location>
</feature>
<dbReference type="GeneID" id="92208563"/>
<evidence type="ECO:0000313" key="4">
    <source>
        <dbReference type="EMBL" id="CAK9439143.1"/>
    </source>
</evidence>
<feature type="region of interest" description="Disordered" evidence="2">
    <location>
        <begin position="67"/>
        <end position="91"/>
    </location>
</feature>
<evidence type="ECO:0000313" key="5">
    <source>
        <dbReference type="Proteomes" id="UP001497383"/>
    </source>
</evidence>
<organism evidence="4 5">
    <name type="scientific">Lodderomyces beijingensis</name>
    <dbReference type="NCBI Taxonomy" id="1775926"/>
    <lineage>
        <taxon>Eukaryota</taxon>
        <taxon>Fungi</taxon>
        <taxon>Dikarya</taxon>
        <taxon>Ascomycota</taxon>
        <taxon>Saccharomycotina</taxon>
        <taxon>Pichiomycetes</taxon>
        <taxon>Debaryomycetaceae</taxon>
        <taxon>Candida/Lodderomyces clade</taxon>
        <taxon>Lodderomyces</taxon>
    </lineage>
</organism>
<feature type="compositionally biased region" description="Low complexity" evidence="2">
    <location>
        <begin position="68"/>
        <end position="88"/>
    </location>
</feature>
<dbReference type="PANTHER" id="PTHR37534:SF2">
    <property type="entry name" value="N-ACETYLTRANSFERASE DOMAIN-CONTAINING PROTEIN"/>
    <property type="match status" value="1"/>
</dbReference>
<protein>
    <recommendedName>
        <fullName evidence="3">Zn(2)-C6 fungal-type domain-containing protein</fullName>
    </recommendedName>
</protein>
<evidence type="ECO:0000256" key="1">
    <source>
        <dbReference type="ARBA" id="ARBA00023242"/>
    </source>
</evidence>
<dbReference type="SMART" id="SM00066">
    <property type="entry name" value="GAL4"/>
    <property type="match status" value="1"/>
</dbReference>
<evidence type="ECO:0000256" key="2">
    <source>
        <dbReference type="SAM" id="MobiDB-lite"/>
    </source>
</evidence>
<feature type="region of interest" description="Disordered" evidence="2">
    <location>
        <begin position="160"/>
        <end position="180"/>
    </location>
</feature>
<keyword evidence="1" id="KW-0539">Nucleus</keyword>
<accession>A0ABP0ZLW5</accession>
<dbReference type="RefSeq" id="XP_066830305.1">
    <property type="nucleotide sequence ID" value="XM_066973469.1"/>
</dbReference>
<dbReference type="InterPro" id="IPR001138">
    <property type="entry name" value="Zn2Cys6_DnaBD"/>
</dbReference>
<dbReference type="PROSITE" id="PS00463">
    <property type="entry name" value="ZN2_CY6_FUNGAL_1"/>
    <property type="match status" value="1"/>
</dbReference>
<name>A0ABP0ZLW5_9ASCO</name>